<dbReference type="PANTHER" id="PTHR43766:SF1">
    <property type="entry name" value="TRYPTOPHAN--TRNA LIGASE, MITOCHONDRIAL"/>
    <property type="match status" value="1"/>
</dbReference>
<dbReference type="PANTHER" id="PTHR43766">
    <property type="entry name" value="TRYPTOPHAN--TRNA LIGASE, MITOCHONDRIAL"/>
    <property type="match status" value="1"/>
</dbReference>
<comment type="function">
    <text evidence="8">Catalyzes the attachment of tryptophan to tRNA(Trp).</text>
</comment>
<dbReference type="GO" id="GO:0006436">
    <property type="term" value="P:tryptophanyl-tRNA aminoacylation"/>
    <property type="evidence" value="ECO:0007669"/>
    <property type="project" value="UniProtKB-UniRule"/>
</dbReference>
<feature type="short sequence motif" description="'KMSKS' region" evidence="8">
    <location>
        <begin position="196"/>
        <end position="200"/>
    </location>
</feature>
<feature type="binding site" evidence="8">
    <location>
        <position position="188"/>
    </location>
    <ligand>
        <name>ATP</name>
        <dbReference type="ChEBI" id="CHEBI:30616"/>
    </ligand>
</feature>
<evidence type="ECO:0000256" key="3">
    <source>
        <dbReference type="ARBA" id="ARBA00022741"/>
    </source>
</evidence>
<feature type="short sequence motif" description="'HIGH' region" evidence="8">
    <location>
        <begin position="13"/>
        <end position="21"/>
    </location>
</feature>
<dbReference type="STRING" id="1797517.A3F61_04505"/>
<keyword evidence="5 8" id="KW-0648">Protein biosynthesis</keyword>
<proteinExistence type="inferred from homology"/>
<dbReference type="AlphaFoldDB" id="A0A1G1V6R1"/>
<dbReference type="SUPFAM" id="SSF52374">
    <property type="entry name" value="Nucleotidylyl transferase"/>
    <property type="match status" value="1"/>
</dbReference>
<accession>A0A1G1V6R1</accession>
<dbReference type="Pfam" id="PF00579">
    <property type="entry name" value="tRNA-synt_1b"/>
    <property type="match status" value="1"/>
</dbReference>
<dbReference type="GO" id="GO:0004830">
    <property type="term" value="F:tryptophan-tRNA ligase activity"/>
    <property type="evidence" value="ECO:0007669"/>
    <property type="project" value="UniProtKB-UniRule"/>
</dbReference>
<name>A0A1G1V6R1_9BACT</name>
<comment type="catalytic activity">
    <reaction evidence="7 8">
        <text>tRNA(Trp) + L-tryptophan + ATP = L-tryptophyl-tRNA(Trp) + AMP + diphosphate + H(+)</text>
        <dbReference type="Rhea" id="RHEA:24080"/>
        <dbReference type="Rhea" id="RHEA-COMP:9671"/>
        <dbReference type="Rhea" id="RHEA-COMP:9705"/>
        <dbReference type="ChEBI" id="CHEBI:15378"/>
        <dbReference type="ChEBI" id="CHEBI:30616"/>
        <dbReference type="ChEBI" id="CHEBI:33019"/>
        <dbReference type="ChEBI" id="CHEBI:57912"/>
        <dbReference type="ChEBI" id="CHEBI:78442"/>
        <dbReference type="ChEBI" id="CHEBI:78535"/>
        <dbReference type="ChEBI" id="CHEBI:456215"/>
        <dbReference type="EC" id="6.1.1.2"/>
    </reaction>
</comment>
<dbReference type="EC" id="6.1.1.2" evidence="8"/>
<reference evidence="10 11" key="1">
    <citation type="journal article" date="2016" name="Nat. Commun.">
        <title>Thousands of microbial genomes shed light on interconnected biogeochemical processes in an aquifer system.</title>
        <authorList>
            <person name="Anantharaman K."/>
            <person name="Brown C.T."/>
            <person name="Hug L.A."/>
            <person name="Sharon I."/>
            <person name="Castelle C.J."/>
            <person name="Probst A.J."/>
            <person name="Thomas B.C."/>
            <person name="Singh A."/>
            <person name="Wilkins M.J."/>
            <person name="Karaoz U."/>
            <person name="Brodie E.L."/>
            <person name="Williams K.H."/>
            <person name="Hubbard S.S."/>
            <person name="Banfield J.F."/>
        </authorList>
    </citation>
    <scope>NUCLEOTIDE SEQUENCE [LARGE SCALE GENOMIC DNA]</scope>
</reference>
<feature type="binding site" evidence="8">
    <location>
        <position position="138"/>
    </location>
    <ligand>
        <name>L-tryptophan</name>
        <dbReference type="ChEBI" id="CHEBI:57912"/>
    </ligand>
</feature>
<evidence type="ECO:0000256" key="9">
    <source>
        <dbReference type="RuleBase" id="RU363036"/>
    </source>
</evidence>
<evidence type="ECO:0000256" key="5">
    <source>
        <dbReference type="ARBA" id="ARBA00022917"/>
    </source>
</evidence>
<gene>
    <name evidence="8" type="primary">trpS</name>
    <name evidence="10" type="ORF">A3F61_04505</name>
</gene>
<comment type="caution">
    <text evidence="10">The sequence shown here is derived from an EMBL/GenBank/DDBJ whole genome shotgun (WGS) entry which is preliminary data.</text>
</comment>
<feature type="binding site" evidence="8">
    <location>
        <begin position="196"/>
        <end position="200"/>
    </location>
    <ligand>
        <name>ATP</name>
        <dbReference type="ChEBI" id="CHEBI:30616"/>
    </ligand>
</feature>
<dbReference type="Gene3D" id="3.40.50.620">
    <property type="entry name" value="HUPs"/>
    <property type="match status" value="1"/>
</dbReference>
<evidence type="ECO:0000256" key="7">
    <source>
        <dbReference type="ARBA" id="ARBA00049929"/>
    </source>
</evidence>
<evidence type="ECO:0000256" key="1">
    <source>
        <dbReference type="ARBA" id="ARBA00005594"/>
    </source>
</evidence>
<evidence type="ECO:0000313" key="11">
    <source>
        <dbReference type="Proteomes" id="UP000178272"/>
    </source>
</evidence>
<keyword evidence="6 8" id="KW-0030">Aminoacyl-tRNA synthetase</keyword>
<keyword evidence="3 8" id="KW-0547">Nucleotide-binding</keyword>
<dbReference type="InterPro" id="IPR002306">
    <property type="entry name" value="Trp-tRNA-ligase"/>
</dbReference>
<evidence type="ECO:0000256" key="6">
    <source>
        <dbReference type="ARBA" id="ARBA00023146"/>
    </source>
</evidence>
<comment type="similarity">
    <text evidence="1 8 9">Belongs to the class-I aminoacyl-tRNA synthetase family.</text>
</comment>
<feature type="binding site" evidence="8">
    <location>
        <begin position="12"/>
        <end position="14"/>
    </location>
    <ligand>
        <name>ATP</name>
        <dbReference type="ChEBI" id="CHEBI:30616"/>
    </ligand>
</feature>
<dbReference type="Gene3D" id="1.10.240.10">
    <property type="entry name" value="Tyrosyl-Transfer RNA Synthetase"/>
    <property type="match status" value="1"/>
</dbReference>
<organism evidence="10 11">
    <name type="scientific">Candidatus Blackburnbacteria bacterium RIFCSPHIGHO2_12_FULL_41_13b</name>
    <dbReference type="NCBI Taxonomy" id="1797517"/>
    <lineage>
        <taxon>Bacteria</taxon>
        <taxon>Candidatus Blackburniibacteriota</taxon>
    </lineage>
</organism>
<dbReference type="HAMAP" id="MF_00140_B">
    <property type="entry name" value="Trp_tRNA_synth_B"/>
    <property type="match status" value="1"/>
</dbReference>
<evidence type="ECO:0000256" key="8">
    <source>
        <dbReference type="HAMAP-Rule" id="MF_00140"/>
    </source>
</evidence>
<dbReference type="InterPro" id="IPR014729">
    <property type="entry name" value="Rossmann-like_a/b/a_fold"/>
</dbReference>
<dbReference type="GO" id="GO:0005829">
    <property type="term" value="C:cytosol"/>
    <property type="evidence" value="ECO:0007669"/>
    <property type="project" value="TreeGrafter"/>
</dbReference>
<sequence length="330" mass="36487">MENTKRVLSGIRATGRLHLGNYLGAVKGMLELQNDPNYETFYMVADLHAITTPYDPKTLASNTREVIIDYLAIGIDPEKSTIFIQSQVSQHTELSYLFSTAVTVARMQHLPTFKEKVKQHPENVSMALLYYPVLMAADILIYKASLVPVGIDQEPHLEISREIAGKLNERFGLSFPEPIRFATKGEYIPSLVGEGKMSKSVEGSFINLNDDLETIKKRLAAAPTDSGQGESVPSKGGVATLLKFVELFQGAGKRAEYEKAYTGDGIRYGDLKNGIAQAIFEELTPIQEKRKELEANPEYVDKVIRDGAQKAREVASQTLQEVKTAMGLGE</sequence>
<dbReference type="GO" id="GO:0005524">
    <property type="term" value="F:ATP binding"/>
    <property type="evidence" value="ECO:0007669"/>
    <property type="project" value="UniProtKB-UniRule"/>
</dbReference>
<keyword evidence="8" id="KW-0963">Cytoplasm</keyword>
<dbReference type="NCBIfam" id="TIGR00233">
    <property type="entry name" value="trpS"/>
    <property type="match status" value="1"/>
</dbReference>
<dbReference type="PRINTS" id="PR01039">
    <property type="entry name" value="TRNASYNTHTRP"/>
</dbReference>
<comment type="subcellular location">
    <subcellularLocation>
        <location evidence="8">Cytoplasm</location>
    </subcellularLocation>
</comment>
<dbReference type="InterPro" id="IPR050203">
    <property type="entry name" value="Trp-tRNA_synthetase"/>
</dbReference>
<keyword evidence="4 8" id="KW-0067">ATP-binding</keyword>
<keyword evidence="2 8" id="KW-0436">Ligase</keyword>
<evidence type="ECO:0000313" key="10">
    <source>
        <dbReference type="EMBL" id="OGY11110.1"/>
    </source>
</evidence>
<feature type="binding site" evidence="8">
    <location>
        <begin position="20"/>
        <end position="21"/>
    </location>
    <ligand>
        <name>ATP</name>
        <dbReference type="ChEBI" id="CHEBI:30616"/>
    </ligand>
</feature>
<evidence type="ECO:0000256" key="4">
    <source>
        <dbReference type="ARBA" id="ARBA00022840"/>
    </source>
</evidence>
<evidence type="ECO:0000256" key="2">
    <source>
        <dbReference type="ARBA" id="ARBA00022598"/>
    </source>
</evidence>
<dbReference type="Proteomes" id="UP000178272">
    <property type="component" value="Unassembled WGS sequence"/>
</dbReference>
<comment type="subunit">
    <text evidence="8">Homodimer.</text>
</comment>
<protein>
    <recommendedName>
        <fullName evidence="8">Tryptophan--tRNA ligase</fullName>
        <ecNumber evidence="8">6.1.1.2</ecNumber>
    </recommendedName>
    <alternativeName>
        <fullName evidence="8">Tryptophanyl-tRNA synthetase</fullName>
        <shortName evidence="8">TrpRS</shortName>
    </alternativeName>
</protein>
<dbReference type="InterPro" id="IPR024109">
    <property type="entry name" value="Trp-tRNA-ligase_bac-type"/>
</dbReference>
<feature type="binding site" evidence="8">
    <location>
        <begin position="150"/>
        <end position="152"/>
    </location>
    <ligand>
        <name>ATP</name>
        <dbReference type="ChEBI" id="CHEBI:30616"/>
    </ligand>
</feature>
<dbReference type="EMBL" id="MHCA01000044">
    <property type="protein sequence ID" value="OGY11110.1"/>
    <property type="molecule type" value="Genomic_DNA"/>
</dbReference>
<dbReference type="CDD" id="cd00806">
    <property type="entry name" value="TrpRS_core"/>
    <property type="match status" value="1"/>
</dbReference>
<dbReference type="InterPro" id="IPR002305">
    <property type="entry name" value="aa-tRNA-synth_Ic"/>
</dbReference>